<evidence type="ECO:0000313" key="2">
    <source>
        <dbReference type="EMBL" id="ADY58464.1"/>
    </source>
</evidence>
<proteinExistence type="predicted"/>
<sequence length="315" mass="35029">MTLFRALLVPICLIATACSPLFVEAGKISAKKQDDSVRIEIDGEHFTTFQFADEQNKPYFHPVFAEGGTLVVREDVFGKEGENRKEPGRDHFHHKGIWIAIDSINDDALNTWHERNKIRTDSVKVDDSGDNVVLKVNASWLDDDGQPLLKEKTTYTITPDRLIACELQLTAVDRPVTFGDTKEGLFAIRVHTDLRAAASGTISNADGLVSENDCWGKPSAWVDYTGKVDGKTVGVTIFDDENNFRPSRYHVRGYGLFAINPFGEKSYSKGQEEAKPLTLKPGEAVNLRYGLYVHASDKDSANIEKVHKAFKALGK</sequence>
<dbReference type="HOGENOM" id="CLU_058817_0_0_0"/>
<feature type="chain" id="PRO_5003260506" description="Methane oxygenase PmoA" evidence="1">
    <location>
        <begin position="18"/>
        <end position="315"/>
    </location>
</feature>
<dbReference type="InterPro" id="IPR029475">
    <property type="entry name" value="DUF6807"/>
</dbReference>
<reference evidence="3" key="1">
    <citation type="submission" date="2011-02" db="EMBL/GenBank/DDBJ databases">
        <title>The complete genome of Planctomyces brasiliensis DSM 5305.</title>
        <authorList>
            <person name="Lucas S."/>
            <person name="Copeland A."/>
            <person name="Lapidus A."/>
            <person name="Bruce D."/>
            <person name="Goodwin L."/>
            <person name="Pitluck S."/>
            <person name="Kyrpides N."/>
            <person name="Mavromatis K."/>
            <person name="Pagani I."/>
            <person name="Ivanova N."/>
            <person name="Ovchinnikova G."/>
            <person name="Lu M."/>
            <person name="Detter J.C."/>
            <person name="Han C."/>
            <person name="Land M."/>
            <person name="Hauser L."/>
            <person name="Markowitz V."/>
            <person name="Cheng J.-F."/>
            <person name="Hugenholtz P."/>
            <person name="Woyke T."/>
            <person name="Wu D."/>
            <person name="Tindall B."/>
            <person name="Pomrenke H.G."/>
            <person name="Brambilla E."/>
            <person name="Klenk H.-P."/>
            <person name="Eisen J.A."/>
        </authorList>
    </citation>
    <scope>NUCLEOTIDE SEQUENCE [LARGE SCALE GENOMIC DNA]</scope>
    <source>
        <strain evidence="3">ATCC 49424 / DSM 5305 / JCM 21570 / NBRC 103401 / IFAM 1448</strain>
    </source>
</reference>
<protein>
    <recommendedName>
        <fullName evidence="4">Methane oxygenase PmoA</fullName>
    </recommendedName>
</protein>
<gene>
    <name evidence="2" type="ordered locus">Plabr_0841</name>
</gene>
<dbReference type="STRING" id="756272.Plabr_0841"/>
<feature type="signal peptide" evidence="1">
    <location>
        <begin position="1"/>
        <end position="17"/>
    </location>
</feature>
<dbReference type="eggNOG" id="ENOG502ZA54">
    <property type="taxonomic scope" value="Bacteria"/>
</dbReference>
<dbReference type="Proteomes" id="UP000006860">
    <property type="component" value="Chromosome"/>
</dbReference>
<evidence type="ECO:0008006" key="4">
    <source>
        <dbReference type="Google" id="ProtNLM"/>
    </source>
</evidence>
<evidence type="ECO:0000256" key="1">
    <source>
        <dbReference type="SAM" id="SignalP"/>
    </source>
</evidence>
<dbReference type="KEGG" id="pbs:Plabr_0841"/>
<name>F0SHM6_RUBBR</name>
<dbReference type="EMBL" id="CP002546">
    <property type="protein sequence ID" value="ADY58464.1"/>
    <property type="molecule type" value="Genomic_DNA"/>
</dbReference>
<keyword evidence="1" id="KW-0732">Signal</keyword>
<dbReference type="RefSeq" id="WP_013627204.1">
    <property type="nucleotide sequence ID" value="NC_015174.1"/>
</dbReference>
<evidence type="ECO:0000313" key="3">
    <source>
        <dbReference type="Proteomes" id="UP000006860"/>
    </source>
</evidence>
<dbReference type="Pfam" id="PF14100">
    <property type="entry name" value="DUF6807"/>
    <property type="match status" value="1"/>
</dbReference>
<keyword evidence="3" id="KW-1185">Reference proteome</keyword>
<dbReference type="AlphaFoldDB" id="F0SHM6"/>
<organism evidence="2 3">
    <name type="scientific">Rubinisphaera brasiliensis (strain ATCC 49424 / DSM 5305 / JCM 21570 / IAM 15109 / NBRC 103401 / IFAM 1448)</name>
    <name type="common">Planctomyces brasiliensis</name>
    <dbReference type="NCBI Taxonomy" id="756272"/>
    <lineage>
        <taxon>Bacteria</taxon>
        <taxon>Pseudomonadati</taxon>
        <taxon>Planctomycetota</taxon>
        <taxon>Planctomycetia</taxon>
        <taxon>Planctomycetales</taxon>
        <taxon>Planctomycetaceae</taxon>
        <taxon>Rubinisphaera</taxon>
    </lineage>
</organism>
<accession>F0SHM6</accession>
<dbReference type="PROSITE" id="PS51257">
    <property type="entry name" value="PROKAR_LIPOPROTEIN"/>
    <property type="match status" value="1"/>
</dbReference>